<keyword evidence="1" id="KW-0808">Transferase</keyword>
<reference evidence="1 2" key="1">
    <citation type="journal article" date="2015" name="BMC Genomics">
        <title>Comparative genomics of Fructobacillus spp. and Leuconostoc spp. reveals niche-specific evolution of Fructobacillus spp.</title>
        <authorList>
            <person name="Endo A."/>
            <person name="Tanizawa Y."/>
            <person name="Tanaka N."/>
            <person name="Maeno S."/>
            <person name="Kumar H."/>
            <person name="Shiwa Y."/>
            <person name="Okada S."/>
            <person name="Yoshikawa H."/>
            <person name="Dicks L."/>
            <person name="Nakagawa J."/>
            <person name="Arita M."/>
        </authorList>
    </citation>
    <scope>NUCLEOTIDE SEQUENCE [LARGE SCALE GENOMIC DNA]</scope>
    <source>
        <strain evidence="1 2">JCM 12225</strain>
    </source>
</reference>
<evidence type="ECO:0000313" key="1">
    <source>
        <dbReference type="EMBL" id="GAO99659.1"/>
    </source>
</evidence>
<evidence type="ECO:0000313" key="2">
    <source>
        <dbReference type="Proteomes" id="UP000253891"/>
    </source>
</evidence>
<name>A0A0K8MIF6_9LACO</name>
<accession>A0A0K8MIF6</accession>
<gene>
    <name evidence="1" type="ORF">FFIC_231460</name>
</gene>
<dbReference type="EMBL" id="DF968000">
    <property type="protein sequence ID" value="GAO99659.1"/>
    <property type="molecule type" value="Genomic_DNA"/>
</dbReference>
<dbReference type="Proteomes" id="UP000253891">
    <property type="component" value="Unassembled WGS sequence"/>
</dbReference>
<dbReference type="RefSeq" id="WP_061993063.1">
    <property type="nucleotide sequence ID" value="NZ_DF968000.1"/>
</dbReference>
<organism evidence="1 2">
    <name type="scientific">Fructobacillus ficulneus</name>
    <dbReference type="NCBI Taxonomy" id="157463"/>
    <lineage>
        <taxon>Bacteria</taxon>
        <taxon>Bacillati</taxon>
        <taxon>Bacillota</taxon>
        <taxon>Bacilli</taxon>
        <taxon>Lactobacillales</taxon>
        <taxon>Lactobacillaceae</taxon>
        <taxon>Fructobacillus</taxon>
    </lineage>
</organism>
<keyword evidence="2" id="KW-1185">Reference proteome</keyword>
<keyword evidence="1" id="KW-0418">Kinase</keyword>
<dbReference type="AlphaFoldDB" id="A0A0K8MIF6"/>
<sequence length="63" mass="7009">MKNTRGPKLDAPSYTCREWPLTSVIGLKGKDYSKIITNSGGTTVTRPLFVFGLFLFELLKETA</sequence>
<dbReference type="GO" id="GO:0016301">
    <property type="term" value="F:kinase activity"/>
    <property type="evidence" value="ECO:0007669"/>
    <property type="project" value="UniProtKB-KW"/>
</dbReference>
<protein>
    <submittedName>
        <fullName evidence="1">Sensor histidine kinase</fullName>
    </submittedName>
</protein>
<proteinExistence type="predicted"/>